<evidence type="ECO:0000313" key="4">
    <source>
        <dbReference type="EMBL" id="KAF6141377.1"/>
    </source>
</evidence>
<dbReference type="GO" id="GO:0005737">
    <property type="term" value="C:cytoplasm"/>
    <property type="evidence" value="ECO:0007669"/>
    <property type="project" value="TreeGrafter"/>
</dbReference>
<proteinExistence type="predicted"/>
<gene>
    <name evidence="4" type="ORF">GIB67_021193</name>
</gene>
<reference evidence="4 5" key="1">
    <citation type="journal article" date="2020" name="IScience">
        <title>Genome Sequencing of the Endangered Kingdonia uniflora (Circaeasteraceae, Ranunculales) Reveals Potential Mechanisms of Evolutionary Specialization.</title>
        <authorList>
            <person name="Sun Y."/>
            <person name="Deng T."/>
            <person name="Zhang A."/>
            <person name="Moore M.J."/>
            <person name="Landis J.B."/>
            <person name="Lin N."/>
            <person name="Zhang H."/>
            <person name="Zhang X."/>
            <person name="Huang J."/>
            <person name="Zhang X."/>
            <person name="Sun H."/>
            <person name="Wang H."/>
        </authorList>
    </citation>
    <scope>NUCLEOTIDE SEQUENCE [LARGE SCALE GENOMIC DNA]</scope>
    <source>
        <strain evidence="4">TB1705</strain>
        <tissue evidence="4">Leaf</tissue>
    </source>
</reference>
<keyword evidence="5" id="KW-1185">Reference proteome</keyword>
<protein>
    <recommendedName>
        <fullName evidence="3">Carbohydrate kinase FGGY C-terminal domain-containing protein</fullName>
    </recommendedName>
</protein>
<organism evidence="4 5">
    <name type="scientific">Kingdonia uniflora</name>
    <dbReference type="NCBI Taxonomy" id="39325"/>
    <lineage>
        <taxon>Eukaryota</taxon>
        <taxon>Viridiplantae</taxon>
        <taxon>Streptophyta</taxon>
        <taxon>Embryophyta</taxon>
        <taxon>Tracheophyta</taxon>
        <taxon>Spermatophyta</taxon>
        <taxon>Magnoliopsida</taxon>
        <taxon>Ranunculales</taxon>
        <taxon>Circaeasteraceae</taxon>
        <taxon>Kingdonia</taxon>
    </lineage>
</organism>
<dbReference type="InterPro" id="IPR043129">
    <property type="entry name" value="ATPase_NBD"/>
</dbReference>
<dbReference type="Gene3D" id="1.20.58.2240">
    <property type="match status" value="1"/>
</dbReference>
<dbReference type="Proteomes" id="UP000541444">
    <property type="component" value="Unassembled WGS sequence"/>
</dbReference>
<dbReference type="AlphaFoldDB" id="A0A7J7LFG7"/>
<comment type="caution">
    <text evidence="4">The sequence shown here is derived from an EMBL/GenBank/DDBJ whole genome shotgun (WGS) entry which is preliminary data.</text>
</comment>
<dbReference type="InterPro" id="IPR018485">
    <property type="entry name" value="FGGY_C"/>
</dbReference>
<dbReference type="SUPFAM" id="SSF53067">
    <property type="entry name" value="Actin-like ATPase domain"/>
    <property type="match status" value="1"/>
</dbReference>
<dbReference type="OrthoDB" id="983921at2759"/>
<sequence length="289" mass="31154">VKNMTSYIPFILDAMCSSSTVEVQELGLAAGTPVGTSLIDAHAGGVGIIEIVPVSDSSQKAMLPEYWHTEGEQSATGTLLDYMLNNHVAAPHLANHAASKSISTFELLNKMLESMMNESKAPFLVILTEDLHVLPDFHGNWSPMADPVSKGVICGLTLDSSKKQLALLYLATVQSIAYGTWQIVEHCNSHRHKIDTLLACGGLAKNQLYIQEHADIIGYTITLPRESKSVLLGVAILGAVAGKKYSGFRDATRALNSAGQVIYTYGYLAMFGLDFGSFGWGNLHRGGRL</sequence>
<dbReference type="GO" id="GO:0019150">
    <property type="term" value="F:D-ribulokinase activity"/>
    <property type="evidence" value="ECO:0007669"/>
    <property type="project" value="TreeGrafter"/>
</dbReference>
<evidence type="ECO:0000256" key="2">
    <source>
        <dbReference type="ARBA" id="ARBA00022777"/>
    </source>
</evidence>
<evidence type="ECO:0000313" key="5">
    <source>
        <dbReference type="Proteomes" id="UP000541444"/>
    </source>
</evidence>
<feature type="domain" description="Carbohydrate kinase FGGY C-terminal" evidence="3">
    <location>
        <begin position="60"/>
        <end position="241"/>
    </location>
</feature>
<dbReference type="EMBL" id="JACGCM010002327">
    <property type="protein sequence ID" value="KAF6141377.1"/>
    <property type="molecule type" value="Genomic_DNA"/>
</dbReference>
<keyword evidence="2" id="KW-0418">Kinase</keyword>
<name>A0A7J7LFG7_9MAGN</name>
<keyword evidence="1" id="KW-0808">Transferase</keyword>
<dbReference type="Pfam" id="PF02782">
    <property type="entry name" value="FGGY_C"/>
    <property type="match status" value="1"/>
</dbReference>
<evidence type="ECO:0000259" key="3">
    <source>
        <dbReference type="Pfam" id="PF02782"/>
    </source>
</evidence>
<evidence type="ECO:0000256" key="1">
    <source>
        <dbReference type="ARBA" id="ARBA00022679"/>
    </source>
</evidence>
<dbReference type="PANTHER" id="PTHR43435:SF4">
    <property type="entry name" value="FGGY CARBOHYDRATE KINASE DOMAIN-CONTAINING PROTEIN"/>
    <property type="match status" value="1"/>
</dbReference>
<dbReference type="GO" id="GO:0019321">
    <property type="term" value="P:pentose metabolic process"/>
    <property type="evidence" value="ECO:0007669"/>
    <property type="project" value="TreeGrafter"/>
</dbReference>
<dbReference type="PANTHER" id="PTHR43435">
    <property type="entry name" value="RIBULOKINASE"/>
    <property type="match status" value="1"/>
</dbReference>
<accession>A0A7J7LFG7</accession>
<feature type="non-terminal residue" evidence="4">
    <location>
        <position position="1"/>
    </location>
</feature>